<name>A0A0E9QS37_ANGAN</name>
<protein>
    <submittedName>
        <fullName evidence="1">Uncharacterized protein</fullName>
    </submittedName>
</protein>
<accession>A0A0E9QS37</accession>
<reference evidence="1" key="2">
    <citation type="journal article" date="2015" name="Fish Shellfish Immunol.">
        <title>Early steps in the European eel (Anguilla anguilla)-Vibrio vulnificus interaction in the gills: Role of the RtxA13 toxin.</title>
        <authorList>
            <person name="Callol A."/>
            <person name="Pajuelo D."/>
            <person name="Ebbesson L."/>
            <person name="Teles M."/>
            <person name="MacKenzie S."/>
            <person name="Amaro C."/>
        </authorList>
    </citation>
    <scope>NUCLEOTIDE SEQUENCE</scope>
</reference>
<sequence>MPHGNKLVRVTLSPQNLRCVKQCKEHRNEKLHPKELTTDQLHQKC</sequence>
<dbReference type="EMBL" id="GBXM01089659">
    <property type="protein sequence ID" value="JAH18918.1"/>
    <property type="molecule type" value="Transcribed_RNA"/>
</dbReference>
<proteinExistence type="predicted"/>
<evidence type="ECO:0000313" key="1">
    <source>
        <dbReference type="EMBL" id="JAH18918.1"/>
    </source>
</evidence>
<reference evidence="1" key="1">
    <citation type="submission" date="2014-11" db="EMBL/GenBank/DDBJ databases">
        <authorList>
            <person name="Amaro Gonzalez C."/>
        </authorList>
    </citation>
    <scope>NUCLEOTIDE SEQUENCE</scope>
</reference>
<organism evidence="1">
    <name type="scientific">Anguilla anguilla</name>
    <name type="common">European freshwater eel</name>
    <name type="synonym">Muraena anguilla</name>
    <dbReference type="NCBI Taxonomy" id="7936"/>
    <lineage>
        <taxon>Eukaryota</taxon>
        <taxon>Metazoa</taxon>
        <taxon>Chordata</taxon>
        <taxon>Craniata</taxon>
        <taxon>Vertebrata</taxon>
        <taxon>Euteleostomi</taxon>
        <taxon>Actinopterygii</taxon>
        <taxon>Neopterygii</taxon>
        <taxon>Teleostei</taxon>
        <taxon>Anguilliformes</taxon>
        <taxon>Anguillidae</taxon>
        <taxon>Anguilla</taxon>
    </lineage>
</organism>
<dbReference type="AlphaFoldDB" id="A0A0E9QS37"/>